<dbReference type="SMART" id="SM00249">
    <property type="entry name" value="PHD"/>
    <property type="match status" value="1"/>
</dbReference>
<gene>
    <name evidence="9" type="primary">SPP1</name>
    <name evidence="9" type="ORF">LTR16_000304</name>
</gene>
<organism evidence="9 10">
    <name type="scientific">Cryomyces antarcticus</name>
    <dbReference type="NCBI Taxonomy" id="329879"/>
    <lineage>
        <taxon>Eukaryota</taxon>
        <taxon>Fungi</taxon>
        <taxon>Dikarya</taxon>
        <taxon>Ascomycota</taxon>
        <taxon>Pezizomycotina</taxon>
        <taxon>Dothideomycetes</taxon>
        <taxon>Dothideomycetes incertae sedis</taxon>
        <taxon>Cryomyces</taxon>
    </lineage>
</organism>
<feature type="region of interest" description="Disordered" evidence="7">
    <location>
        <begin position="796"/>
        <end position="819"/>
    </location>
</feature>
<feature type="region of interest" description="Disordered" evidence="7">
    <location>
        <begin position="475"/>
        <end position="504"/>
    </location>
</feature>
<feature type="compositionally biased region" description="Polar residues" evidence="7">
    <location>
        <begin position="154"/>
        <end position="175"/>
    </location>
</feature>
<comment type="caution">
    <text evidence="9">The sequence shown here is derived from an EMBL/GenBank/DDBJ whole genome shotgun (WGS) entry which is preliminary data.</text>
</comment>
<accession>A0ABR0LQZ8</accession>
<dbReference type="InterPro" id="IPR013083">
    <property type="entry name" value="Znf_RING/FYVE/PHD"/>
</dbReference>
<feature type="compositionally biased region" description="Polar residues" evidence="7">
    <location>
        <begin position="311"/>
        <end position="322"/>
    </location>
</feature>
<keyword evidence="5" id="KW-0539">Nucleus</keyword>
<dbReference type="Proteomes" id="UP001357485">
    <property type="component" value="Unassembled WGS sequence"/>
</dbReference>
<name>A0ABR0LQZ8_9PEZI</name>
<feature type="compositionally biased region" description="Low complexity" evidence="7">
    <location>
        <begin position="24"/>
        <end position="34"/>
    </location>
</feature>
<feature type="domain" description="PHD-type" evidence="8">
    <location>
        <begin position="377"/>
        <end position="428"/>
    </location>
</feature>
<keyword evidence="2" id="KW-0479">Metal-binding</keyword>
<evidence type="ECO:0000256" key="7">
    <source>
        <dbReference type="SAM" id="MobiDB-lite"/>
    </source>
</evidence>
<feature type="compositionally biased region" description="Basic and acidic residues" evidence="7">
    <location>
        <begin position="132"/>
        <end position="150"/>
    </location>
</feature>
<dbReference type="PANTHER" id="PTHR46174:SF1">
    <property type="entry name" value="CXXC-TYPE ZINC FINGER PROTEIN 1"/>
    <property type="match status" value="1"/>
</dbReference>
<dbReference type="InterPro" id="IPR037869">
    <property type="entry name" value="Spp1/CFP1"/>
</dbReference>
<dbReference type="InterPro" id="IPR019787">
    <property type="entry name" value="Znf_PHD-finger"/>
</dbReference>
<dbReference type="PANTHER" id="PTHR46174">
    <property type="entry name" value="CXXC-TYPE ZINC FINGER PROTEIN 1"/>
    <property type="match status" value="1"/>
</dbReference>
<dbReference type="PROSITE" id="PS50016">
    <property type="entry name" value="ZF_PHD_2"/>
    <property type="match status" value="1"/>
</dbReference>
<dbReference type="InterPro" id="IPR001965">
    <property type="entry name" value="Znf_PHD"/>
</dbReference>
<evidence type="ECO:0000313" key="9">
    <source>
        <dbReference type="EMBL" id="KAK5202122.1"/>
    </source>
</evidence>
<evidence type="ECO:0000313" key="10">
    <source>
        <dbReference type="Proteomes" id="UP001357485"/>
    </source>
</evidence>
<evidence type="ECO:0000256" key="5">
    <source>
        <dbReference type="ARBA" id="ARBA00023242"/>
    </source>
</evidence>
<feature type="compositionally biased region" description="Gly residues" evidence="7">
    <location>
        <begin position="325"/>
        <end position="334"/>
    </location>
</feature>
<evidence type="ECO:0000256" key="2">
    <source>
        <dbReference type="ARBA" id="ARBA00022723"/>
    </source>
</evidence>
<reference evidence="9 10" key="1">
    <citation type="submission" date="2023-08" db="EMBL/GenBank/DDBJ databases">
        <title>Black Yeasts Isolated from many extreme environments.</title>
        <authorList>
            <person name="Coleine C."/>
            <person name="Stajich J.E."/>
            <person name="Selbmann L."/>
        </authorList>
    </citation>
    <scope>NUCLEOTIDE SEQUENCE [LARGE SCALE GENOMIC DNA]</scope>
    <source>
        <strain evidence="9 10">CCFEE 536</strain>
    </source>
</reference>
<dbReference type="Pfam" id="PF00628">
    <property type="entry name" value="PHD"/>
    <property type="match status" value="1"/>
</dbReference>
<evidence type="ECO:0000256" key="1">
    <source>
        <dbReference type="ARBA" id="ARBA00004123"/>
    </source>
</evidence>
<feature type="compositionally biased region" description="Basic and acidic residues" evidence="7">
    <location>
        <begin position="229"/>
        <end position="239"/>
    </location>
</feature>
<protein>
    <submittedName>
        <fullName evidence="9">COMPASS (Complex proteins associated with Set1p) component</fullName>
    </submittedName>
</protein>
<keyword evidence="3 6" id="KW-0863">Zinc-finger</keyword>
<dbReference type="SUPFAM" id="SSF57903">
    <property type="entry name" value="FYVE/PHD zinc finger"/>
    <property type="match status" value="1"/>
</dbReference>
<feature type="compositionally biased region" description="Basic residues" evidence="7">
    <location>
        <begin position="263"/>
        <end position="275"/>
    </location>
</feature>
<feature type="region of interest" description="Disordered" evidence="7">
    <location>
        <begin position="685"/>
        <end position="725"/>
    </location>
</feature>
<dbReference type="PROSITE" id="PS01359">
    <property type="entry name" value="ZF_PHD_1"/>
    <property type="match status" value="1"/>
</dbReference>
<evidence type="ECO:0000256" key="3">
    <source>
        <dbReference type="ARBA" id="ARBA00022771"/>
    </source>
</evidence>
<evidence type="ECO:0000256" key="6">
    <source>
        <dbReference type="PROSITE-ProRule" id="PRU00146"/>
    </source>
</evidence>
<evidence type="ECO:0000259" key="8">
    <source>
        <dbReference type="PROSITE" id="PS50016"/>
    </source>
</evidence>
<feature type="region of interest" description="Disordered" evidence="7">
    <location>
        <begin position="1"/>
        <end position="372"/>
    </location>
</feature>
<keyword evidence="10" id="KW-1185">Reference proteome</keyword>
<dbReference type="Gene3D" id="3.30.40.10">
    <property type="entry name" value="Zinc/RING finger domain, C3HC4 (zinc finger)"/>
    <property type="match status" value="1"/>
</dbReference>
<feature type="compositionally biased region" description="Low complexity" evidence="7">
    <location>
        <begin position="354"/>
        <end position="363"/>
    </location>
</feature>
<evidence type="ECO:0000256" key="4">
    <source>
        <dbReference type="ARBA" id="ARBA00022833"/>
    </source>
</evidence>
<dbReference type="InterPro" id="IPR011011">
    <property type="entry name" value="Znf_FYVE_PHD"/>
</dbReference>
<keyword evidence="4" id="KW-0862">Zinc</keyword>
<dbReference type="InterPro" id="IPR019786">
    <property type="entry name" value="Zinc_finger_PHD-type_CS"/>
</dbReference>
<dbReference type="EMBL" id="JAVRRA010016418">
    <property type="protein sequence ID" value="KAK5202122.1"/>
    <property type="molecule type" value="Genomic_DNA"/>
</dbReference>
<comment type="subcellular location">
    <subcellularLocation>
        <location evidence="1">Nucleus</location>
    </subcellularLocation>
</comment>
<sequence length="819" mass="88211">MSLRLAELLNPATPPPSTAHEAADALASLATSSAPPSPPDAVHGFQAYDQYARRPSYGPGATPVEPTAPLDRTGQTFSPTLEQYHAGYKSPEERRRQSVVSRSPPPILAPIHSHPYGHDTSHILSRQSAEVADQRSFEDRPDDRDRELSYVRDTPTTTQIRQPSPVNAFSKTATESPALGPSISTAESAISPVPQIKPEPSSTPRAGSPDQMRRNSPYIPTVEASTLRAVKDLKNEHGLRAPSPLREASTSVSTMAAEMSKPPTKKRAAPKHTKKGTASTVKKPPAKKRKTEIDETSNGGSPSVGGRRGSTTPSLSRASQTPRVKGGGGGGRGRGLVKTSASGTPMESSPAPPSIAAASSPPSQNDEDDGGDGEDGEVYCICRRGDNGIWMIACDGGCDDWFHGKCVGVKEEDGDLIDKYVCPSCTDKGMGRTNWKAMCRRDGCRQPARPPKSKYCSDDCGMLFFKNTLNSLKRKNGEQTTPLKKSRKKSHASHADHEADAAVEDDEYVDLGPRGGIIRPKEVKTLATASATIDDFRRLGEGEVKTLATASATIDDFRRLGEGVLSPPATVSPETAPFSDKDSANPLAADPDQFALTDTDEAALAAITARKHALRTRHALLKDRQRFLALAKDQAARVAEREGVKPKDLCGFDPRLSWSEAEFARWRDGRVGKAAFGLGTLDLDPATDVDVDNTENNGSDEEVKTETEGASAGHGRGPRNGSTDTDVDAVILVDADDRDGINKPPDLCTKKRCARHADWRELAQKEARFELTLVADEMRRAEREERDIQERAMVRWRSGRGGGEGERMGEEEAGVEVVG</sequence>
<proteinExistence type="predicted"/>